<comment type="caution">
    <text evidence="3">The sequence shown here is derived from an EMBL/GenBank/DDBJ whole genome shotgun (WGS) entry which is preliminary data.</text>
</comment>
<dbReference type="Pfam" id="PF02298">
    <property type="entry name" value="Cu_bind_like"/>
    <property type="match status" value="1"/>
</dbReference>
<keyword evidence="1" id="KW-0732">Signal</keyword>
<dbReference type="InterPro" id="IPR003245">
    <property type="entry name" value="Phytocyanin_dom"/>
</dbReference>
<reference evidence="3" key="2">
    <citation type="journal article" date="2024" name="Plant">
        <title>Genomic evolution and insights into agronomic trait innovations of Sesamum species.</title>
        <authorList>
            <person name="Miao H."/>
            <person name="Wang L."/>
            <person name="Qu L."/>
            <person name="Liu H."/>
            <person name="Sun Y."/>
            <person name="Le M."/>
            <person name="Wang Q."/>
            <person name="Wei S."/>
            <person name="Zheng Y."/>
            <person name="Lin W."/>
            <person name="Duan Y."/>
            <person name="Cao H."/>
            <person name="Xiong S."/>
            <person name="Wang X."/>
            <person name="Wei L."/>
            <person name="Li C."/>
            <person name="Ma Q."/>
            <person name="Ju M."/>
            <person name="Zhao R."/>
            <person name="Li G."/>
            <person name="Mu C."/>
            <person name="Tian Q."/>
            <person name="Mei H."/>
            <person name="Zhang T."/>
            <person name="Gao T."/>
            <person name="Zhang H."/>
        </authorList>
    </citation>
    <scope>NUCLEOTIDE SEQUENCE</scope>
    <source>
        <strain evidence="3">KEN1</strain>
    </source>
</reference>
<sequence>MASSASKFVLMFLILSVAVLPSTLATDYVVCDNLGWNLGVDILAWLNLKTFHVQDTFHFYFTSPHTVALVDEAAYLTCDCSHPIINDVSGNFSFTFTKSGTYWFTSSAAGDCAASLKMQVTVL</sequence>
<dbReference type="GO" id="GO:0009055">
    <property type="term" value="F:electron transfer activity"/>
    <property type="evidence" value="ECO:0007669"/>
    <property type="project" value="InterPro"/>
</dbReference>
<proteinExistence type="predicted"/>
<feature type="chain" id="PRO_5043587624" description="Phytocyanin domain-containing protein" evidence="1">
    <location>
        <begin position="26"/>
        <end position="123"/>
    </location>
</feature>
<name>A0AAW2WEK9_9LAMI</name>
<dbReference type="EMBL" id="JACGWN010000008">
    <property type="protein sequence ID" value="KAL0439799.1"/>
    <property type="molecule type" value="Genomic_DNA"/>
</dbReference>
<dbReference type="PANTHER" id="PTHR33021">
    <property type="entry name" value="BLUE COPPER PROTEIN"/>
    <property type="match status" value="1"/>
</dbReference>
<reference evidence="3" key="1">
    <citation type="submission" date="2020-06" db="EMBL/GenBank/DDBJ databases">
        <authorList>
            <person name="Li T."/>
            <person name="Hu X."/>
            <person name="Zhang T."/>
            <person name="Song X."/>
            <person name="Zhang H."/>
            <person name="Dai N."/>
            <person name="Sheng W."/>
            <person name="Hou X."/>
            <person name="Wei L."/>
        </authorList>
    </citation>
    <scope>NUCLEOTIDE SEQUENCE</scope>
    <source>
        <strain evidence="3">KEN1</strain>
        <tissue evidence="3">Leaf</tissue>
    </source>
</reference>
<feature type="signal peptide" evidence="1">
    <location>
        <begin position="1"/>
        <end position="25"/>
    </location>
</feature>
<dbReference type="PANTHER" id="PTHR33021:SF339">
    <property type="entry name" value="OS07G0570600 PROTEIN"/>
    <property type="match status" value="1"/>
</dbReference>
<dbReference type="InterPro" id="IPR039391">
    <property type="entry name" value="Phytocyanin-like"/>
</dbReference>
<dbReference type="CDD" id="cd04216">
    <property type="entry name" value="Phytocyanin"/>
    <property type="match status" value="1"/>
</dbReference>
<gene>
    <name evidence="3" type="ORF">Slati_2462900</name>
</gene>
<dbReference type="InterPro" id="IPR008972">
    <property type="entry name" value="Cupredoxin"/>
</dbReference>
<evidence type="ECO:0000313" key="3">
    <source>
        <dbReference type="EMBL" id="KAL0439799.1"/>
    </source>
</evidence>
<dbReference type="Gene3D" id="2.60.40.420">
    <property type="entry name" value="Cupredoxins - blue copper proteins"/>
    <property type="match status" value="1"/>
</dbReference>
<feature type="domain" description="Phytocyanin" evidence="2">
    <location>
        <begin position="26"/>
        <end position="123"/>
    </location>
</feature>
<evidence type="ECO:0000256" key="1">
    <source>
        <dbReference type="SAM" id="SignalP"/>
    </source>
</evidence>
<evidence type="ECO:0000259" key="2">
    <source>
        <dbReference type="PROSITE" id="PS51485"/>
    </source>
</evidence>
<protein>
    <recommendedName>
        <fullName evidence="2">Phytocyanin domain-containing protein</fullName>
    </recommendedName>
</protein>
<dbReference type="PROSITE" id="PS51485">
    <property type="entry name" value="PHYTOCYANIN"/>
    <property type="match status" value="1"/>
</dbReference>
<dbReference type="AlphaFoldDB" id="A0AAW2WEK9"/>
<dbReference type="SUPFAM" id="SSF49503">
    <property type="entry name" value="Cupredoxins"/>
    <property type="match status" value="1"/>
</dbReference>
<accession>A0AAW2WEK9</accession>
<organism evidence="3">
    <name type="scientific">Sesamum latifolium</name>
    <dbReference type="NCBI Taxonomy" id="2727402"/>
    <lineage>
        <taxon>Eukaryota</taxon>
        <taxon>Viridiplantae</taxon>
        <taxon>Streptophyta</taxon>
        <taxon>Embryophyta</taxon>
        <taxon>Tracheophyta</taxon>
        <taxon>Spermatophyta</taxon>
        <taxon>Magnoliopsida</taxon>
        <taxon>eudicotyledons</taxon>
        <taxon>Gunneridae</taxon>
        <taxon>Pentapetalae</taxon>
        <taxon>asterids</taxon>
        <taxon>lamiids</taxon>
        <taxon>Lamiales</taxon>
        <taxon>Pedaliaceae</taxon>
        <taxon>Sesamum</taxon>
    </lineage>
</organism>